<dbReference type="InterPro" id="IPR057596">
    <property type="entry name" value="RDRP_core"/>
</dbReference>
<evidence type="ECO:0000256" key="2">
    <source>
        <dbReference type="ARBA" id="ARBA00022484"/>
    </source>
</evidence>
<evidence type="ECO:0000259" key="9">
    <source>
        <dbReference type="Pfam" id="PF05183"/>
    </source>
</evidence>
<keyword evidence="4 8" id="KW-0548">Nucleotidyltransferase</keyword>
<organism evidence="12 13">
    <name type="scientific">Trichonephila clavata</name>
    <name type="common">Joro spider</name>
    <name type="synonym">Nephila clavata</name>
    <dbReference type="NCBI Taxonomy" id="2740835"/>
    <lineage>
        <taxon>Eukaryota</taxon>
        <taxon>Metazoa</taxon>
        <taxon>Ecdysozoa</taxon>
        <taxon>Arthropoda</taxon>
        <taxon>Chelicerata</taxon>
        <taxon>Arachnida</taxon>
        <taxon>Araneae</taxon>
        <taxon>Araneomorphae</taxon>
        <taxon>Entelegynae</taxon>
        <taxon>Araneoidea</taxon>
        <taxon>Nephilidae</taxon>
        <taxon>Trichonephila</taxon>
    </lineage>
</organism>
<dbReference type="InterPro" id="IPR058752">
    <property type="entry name" value="RDRP_C_head"/>
</dbReference>
<evidence type="ECO:0000256" key="5">
    <source>
        <dbReference type="ARBA" id="ARBA00022884"/>
    </source>
</evidence>
<dbReference type="EC" id="2.7.7.48" evidence="8"/>
<dbReference type="EMBL" id="BMAO01009925">
    <property type="protein sequence ID" value="GFR34087.1"/>
    <property type="molecule type" value="Genomic_DNA"/>
</dbReference>
<dbReference type="InterPro" id="IPR057493">
    <property type="entry name" value="PH_RdRP-assoc"/>
</dbReference>
<evidence type="ECO:0000259" key="11">
    <source>
        <dbReference type="Pfam" id="PF26253"/>
    </source>
</evidence>
<dbReference type="PANTHER" id="PTHR23079">
    <property type="entry name" value="RNA-DEPENDENT RNA POLYMERASE"/>
    <property type="match status" value="1"/>
</dbReference>
<keyword evidence="2 8" id="KW-0696">RNA-directed RNA polymerase</keyword>
<dbReference type="PANTHER" id="PTHR23079:SF55">
    <property type="entry name" value="RNA-DIRECTED RNA POLYMERASE"/>
    <property type="match status" value="1"/>
</dbReference>
<feature type="domain" description="PH-like" evidence="10">
    <location>
        <begin position="118"/>
        <end position="306"/>
    </location>
</feature>
<evidence type="ECO:0000259" key="10">
    <source>
        <dbReference type="Pfam" id="PF25359"/>
    </source>
</evidence>
<keyword evidence="3 8" id="KW-0808">Transferase</keyword>
<evidence type="ECO:0000256" key="4">
    <source>
        <dbReference type="ARBA" id="ARBA00022695"/>
    </source>
</evidence>
<dbReference type="Pfam" id="PF25359">
    <property type="entry name" value="PH_met_RdRP"/>
    <property type="match status" value="1"/>
</dbReference>
<dbReference type="Pfam" id="PF26253">
    <property type="entry name" value="RdRP_head"/>
    <property type="match status" value="1"/>
</dbReference>
<dbReference type="GO" id="GO:0003968">
    <property type="term" value="F:RNA-directed RNA polymerase activity"/>
    <property type="evidence" value="ECO:0007669"/>
    <property type="project" value="UniProtKB-KW"/>
</dbReference>
<protein>
    <recommendedName>
        <fullName evidence="8">RNA-dependent RNA polymerase</fullName>
        <ecNumber evidence="8">2.7.7.48</ecNumber>
    </recommendedName>
</protein>
<evidence type="ECO:0000256" key="7">
    <source>
        <dbReference type="ARBA" id="ARBA00048744"/>
    </source>
</evidence>
<dbReference type="Pfam" id="PF05183">
    <property type="entry name" value="RdRP"/>
    <property type="match status" value="1"/>
</dbReference>
<dbReference type="GO" id="GO:0030422">
    <property type="term" value="P:siRNA processing"/>
    <property type="evidence" value="ECO:0007669"/>
    <property type="project" value="TreeGrafter"/>
</dbReference>
<comment type="catalytic activity">
    <reaction evidence="7 8">
        <text>RNA(n) + a ribonucleoside 5'-triphosphate = RNA(n+1) + diphosphate</text>
        <dbReference type="Rhea" id="RHEA:21248"/>
        <dbReference type="Rhea" id="RHEA-COMP:14527"/>
        <dbReference type="Rhea" id="RHEA-COMP:17342"/>
        <dbReference type="ChEBI" id="CHEBI:33019"/>
        <dbReference type="ChEBI" id="CHEBI:61557"/>
        <dbReference type="ChEBI" id="CHEBI:140395"/>
        <dbReference type="EC" id="2.7.7.48"/>
    </reaction>
</comment>
<proteinExistence type="inferred from homology"/>
<keyword evidence="6" id="KW-0943">RNA-mediated gene silencing</keyword>
<dbReference type="GO" id="GO:0003723">
    <property type="term" value="F:RNA binding"/>
    <property type="evidence" value="ECO:0007669"/>
    <property type="project" value="UniProtKB-KW"/>
</dbReference>
<evidence type="ECO:0000313" key="13">
    <source>
        <dbReference type="Proteomes" id="UP000887116"/>
    </source>
</evidence>
<comment type="similarity">
    <text evidence="1 8">Belongs to the RdRP family.</text>
</comment>
<evidence type="ECO:0000256" key="3">
    <source>
        <dbReference type="ARBA" id="ARBA00022679"/>
    </source>
</evidence>
<name>A0A8X6M6V7_TRICU</name>
<dbReference type="GO" id="GO:0031380">
    <property type="term" value="C:nuclear RNA-directed RNA polymerase complex"/>
    <property type="evidence" value="ECO:0007669"/>
    <property type="project" value="TreeGrafter"/>
</dbReference>
<dbReference type="OrthoDB" id="6513042at2759"/>
<sequence>MLFTFCGNPDSPEKKSMTNISTVSNHAQTFFEAYHRKSRLSCEVNVLQPRNVDVDPVYQADLYEIDVILEYSNNRGDFHAGDQFKKIGKDWCDENKNELSHLWLRLADRSVLRNKGKQSHPDVDINLIAFGTLPSMQNFMQHYHYENISRERELMATFLHNQRSFSLYACLNHKRDSKNNECRYAGKTFKFVVYYKSICKVIMNDVPNKESVQLFFVLKSIPFVYCEKKGKKDDMAEMKGDDRALSLASDQEYQEKKWERSLTFGCSCNKSFCNISKIGRCPVFKIVVSRQHRAYGIIERLIQRCAGNTYFFYSNLNTEFLRKTIEKYETFPFNYELYPTSIDRGTVSDKQFACQFAWEVVNGLSLEIRDQISLKCQMDQNYWTKIKEFLKECVKHVDALVSALYHISELINRKDIFNFEEALRKCFLYYQRNPSKFDAPEGMCFVRRLIITPSRTICLPPSEHFDNRVIREYGTENLLRVSIQDDNFSKLTFAVQYHTRKDDFMWEVAGNLLNISISIGPRCYEVLAASNSQLREHGLWMFAKDHFGNTAASIRKWMGDFSHITNVPKFMARMGQCFSTSEEAVQIELEDENIIYLEDIKNENYTFSDGIGMISVELAEEVRKAMDKRLPLRLDQEGVTYKPTAFQIRFRGCKGMVAVNPLLKGRKLGIRPSMEKFSCDTSSILEIVKISAPRGLFLNRALITILEQLGVPMNVFLHLQKYMILDLTDSLIYEKKAWKILSNLTTLDYPYKKILKCGICLTKEPFFRSLLLCVYKVAIDQLRAKTRIAIPPKYGRNMLGVIDETKTLQYGQVFVQYSEELGNIESPTEVLKRTVVVTKNPCMHPGDVRKFEAVDVPALHHIKDCIVFPAVGKRPHPDEMAGSDLDGDEYVVMWYDDLVFSKDNYSAMNYPPNPEKSHEGPIEVADMINFLCTYIQNDNIGILAHAHLAWADVHNQGIFSKVCMDIAKKYPLVLDFAKSGTTCYLGSGEKPKLYPDFMEKGAINNSYKSKNALGYLYRAVRNLEACVSKVDIMNLERELDENLIYPGWEHYRESAENHRREYTKRVNNILKKYGMRCEAEALTGYIGKMSEYVENRYERDNAISIGRTYVMDAIKRYRMEFYKACDKEMRTHNVKGKDLQEIKYRRASAWYIVTYTCKDTQVLSFPWILHDLLCEIRTRNLKMKELECSVPKSSFVESSDENFFRMQPKYQFSLNDRCYCVLVLLNSVQDWMTKSALNWTMSAGNSCCMSCFKRIIRNFTRSCGKKCCCFRESCCKCSISCSPTKFILEFLKLYATEVRQDVGECNEYTNNNRCKGFQVLNLQSIALRTYASLAITKDTHYLGLSENVAATLDDNPNEEGDPIRISVTKEFEYLFTEHNEKVIAYLKTMSGVKEIFTSAEKDPKGDWFLLVQSIGKGWQRWNLEELIMDEKIVDMIKSHENFNL</sequence>
<evidence type="ECO:0000256" key="6">
    <source>
        <dbReference type="ARBA" id="ARBA00023158"/>
    </source>
</evidence>
<accession>A0A8X6M6V7</accession>
<reference evidence="12" key="1">
    <citation type="submission" date="2020-07" db="EMBL/GenBank/DDBJ databases">
        <title>Multicomponent nature underlies the extraordinary mechanical properties of spider dragline silk.</title>
        <authorList>
            <person name="Kono N."/>
            <person name="Nakamura H."/>
            <person name="Mori M."/>
            <person name="Yoshida Y."/>
            <person name="Ohtoshi R."/>
            <person name="Malay A.D."/>
            <person name="Moran D.A.P."/>
            <person name="Tomita M."/>
            <person name="Numata K."/>
            <person name="Arakawa K."/>
        </authorList>
    </citation>
    <scope>NUCLEOTIDE SEQUENCE</scope>
</reference>
<evidence type="ECO:0000256" key="8">
    <source>
        <dbReference type="RuleBase" id="RU363098"/>
    </source>
</evidence>
<evidence type="ECO:0000256" key="1">
    <source>
        <dbReference type="ARBA" id="ARBA00005762"/>
    </source>
</evidence>
<keyword evidence="5 8" id="KW-0694">RNA-binding</keyword>
<dbReference type="InterPro" id="IPR007855">
    <property type="entry name" value="RDRP"/>
</dbReference>
<keyword evidence="13" id="KW-1185">Reference proteome</keyword>
<comment type="caution">
    <text evidence="12">The sequence shown here is derived from an EMBL/GenBank/DDBJ whole genome shotgun (WGS) entry which is preliminary data.</text>
</comment>
<dbReference type="Proteomes" id="UP000887116">
    <property type="component" value="Unassembled WGS sequence"/>
</dbReference>
<feature type="domain" description="RDRP core" evidence="9">
    <location>
        <begin position="451"/>
        <end position="1020"/>
    </location>
</feature>
<gene>
    <name evidence="12" type="primary">RDR1</name>
    <name evidence="12" type="ORF">TNCT_2701</name>
</gene>
<evidence type="ECO:0000313" key="12">
    <source>
        <dbReference type="EMBL" id="GFR34087.1"/>
    </source>
</evidence>
<feature type="domain" description="RDRP C-terminal head" evidence="11">
    <location>
        <begin position="1040"/>
        <end position="1191"/>
    </location>
</feature>